<feature type="region of interest" description="Disordered" evidence="5">
    <location>
        <begin position="483"/>
        <end position="571"/>
    </location>
</feature>
<keyword evidence="2" id="KW-0547">Nucleotide-binding</keyword>
<dbReference type="InterPro" id="IPR000719">
    <property type="entry name" value="Prot_kinase_dom"/>
</dbReference>
<keyword evidence="9" id="KW-1185">Reference proteome</keyword>
<keyword evidence="3 8" id="KW-0418">Kinase</keyword>
<dbReference type="SUPFAM" id="SSF56112">
    <property type="entry name" value="Protein kinase-like (PK-like)"/>
    <property type="match status" value="1"/>
</dbReference>
<dbReference type="PROSITE" id="PS50011">
    <property type="entry name" value="PROTEIN_KINASE_DOM"/>
    <property type="match status" value="1"/>
</dbReference>
<name>A0A9X4ATX2_9BACT</name>
<dbReference type="InterPro" id="IPR011009">
    <property type="entry name" value="Kinase-like_dom_sf"/>
</dbReference>
<evidence type="ECO:0000256" key="5">
    <source>
        <dbReference type="SAM" id="MobiDB-lite"/>
    </source>
</evidence>
<evidence type="ECO:0000313" key="8">
    <source>
        <dbReference type="EMBL" id="MDC3984683.1"/>
    </source>
</evidence>
<protein>
    <submittedName>
        <fullName evidence="8">Protein kinase</fullName>
    </submittedName>
</protein>
<comment type="caution">
    <text evidence="8">The sequence shown here is derived from an EMBL/GenBank/DDBJ whole genome shotgun (WGS) entry which is preliminary data.</text>
</comment>
<dbReference type="PROSITE" id="PS00109">
    <property type="entry name" value="PROTEIN_KINASE_TYR"/>
    <property type="match status" value="1"/>
</dbReference>
<dbReference type="Gene3D" id="3.30.200.20">
    <property type="entry name" value="Phosphorylase Kinase, domain 1"/>
    <property type="match status" value="1"/>
</dbReference>
<dbReference type="CDD" id="cd14014">
    <property type="entry name" value="STKc_PknB_like"/>
    <property type="match status" value="1"/>
</dbReference>
<feature type="compositionally biased region" description="Pro residues" evidence="5">
    <location>
        <begin position="679"/>
        <end position="705"/>
    </location>
</feature>
<evidence type="ECO:0000256" key="6">
    <source>
        <dbReference type="SAM" id="Phobius"/>
    </source>
</evidence>
<dbReference type="PANTHER" id="PTHR43289:SF6">
    <property type="entry name" value="SERINE_THREONINE-PROTEIN KINASE NEKL-3"/>
    <property type="match status" value="1"/>
</dbReference>
<dbReference type="GO" id="GO:0004674">
    <property type="term" value="F:protein serine/threonine kinase activity"/>
    <property type="evidence" value="ECO:0007669"/>
    <property type="project" value="TreeGrafter"/>
</dbReference>
<dbReference type="RefSeq" id="WP_272426736.1">
    <property type="nucleotide sequence ID" value="NZ_JAGTJJ010000022.1"/>
</dbReference>
<evidence type="ECO:0000256" key="4">
    <source>
        <dbReference type="ARBA" id="ARBA00022840"/>
    </source>
</evidence>
<feature type="region of interest" description="Disordered" evidence="5">
    <location>
        <begin position="645"/>
        <end position="726"/>
    </location>
</feature>
<dbReference type="Pfam" id="PF00069">
    <property type="entry name" value="Pkinase"/>
    <property type="match status" value="1"/>
</dbReference>
<keyword evidence="6" id="KW-0812">Transmembrane</keyword>
<feature type="compositionally biased region" description="Pro residues" evidence="5">
    <location>
        <begin position="653"/>
        <end position="671"/>
    </location>
</feature>
<proteinExistence type="predicted"/>
<dbReference type="PANTHER" id="PTHR43289">
    <property type="entry name" value="MITOGEN-ACTIVATED PROTEIN KINASE KINASE KINASE 20-RELATED"/>
    <property type="match status" value="1"/>
</dbReference>
<dbReference type="AlphaFoldDB" id="A0A9X4ATX2"/>
<gene>
    <name evidence="8" type="ORF">KEG57_29650</name>
</gene>
<evidence type="ECO:0000256" key="1">
    <source>
        <dbReference type="ARBA" id="ARBA00022679"/>
    </source>
</evidence>
<dbReference type="InterPro" id="IPR008266">
    <property type="entry name" value="Tyr_kinase_AS"/>
</dbReference>
<dbReference type="Gene3D" id="1.10.510.10">
    <property type="entry name" value="Transferase(Phosphotransferase) domain 1"/>
    <property type="match status" value="1"/>
</dbReference>
<keyword evidence="6" id="KW-0472">Membrane</keyword>
<keyword evidence="4" id="KW-0067">ATP-binding</keyword>
<accession>A0A9X4ATX2</accession>
<evidence type="ECO:0000256" key="3">
    <source>
        <dbReference type="ARBA" id="ARBA00022777"/>
    </source>
</evidence>
<reference evidence="8 9" key="1">
    <citation type="submission" date="2021-04" db="EMBL/GenBank/DDBJ databases">
        <title>Genome analysis of Polyangium sp.</title>
        <authorList>
            <person name="Li Y."/>
            <person name="Wang J."/>
        </authorList>
    </citation>
    <scope>NUCLEOTIDE SEQUENCE [LARGE SCALE GENOMIC DNA]</scope>
    <source>
        <strain evidence="8 9">SDU14</strain>
    </source>
</reference>
<keyword evidence="1" id="KW-0808">Transferase</keyword>
<dbReference type="Proteomes" id="UP001151081">
    <property type="component" value="Unassembled WGS sequence"/>
</dbReference>
<feature type="compositionally biased region" description="Pro residues" evidence="5">
    <location>
        <begin position="527"/>
        <end position="545"/>
    </location>
</feature>
<evidence type="ECO:0000313" key="9">
    <source>
        <dbReference type="Proteomes" id="UP001151081"/>
    </source>
</evidence>
<evidence type="ECO:0000256" key="2">
    <source>
        <dbReference type="ARBA" id="ARBA00022741"/>
    </source>
</evidence>
<dbReference type="EMBL" id="JAGTJJ010000022">
    <property type="protein sequence ID" value="MDC3984683.1"/>
    <property type="molecule type" value="Genomic_DNA"/>
</dbReference>
<sequence length="768" mass="81803">MPPPPGQDPSALSFLMLAEIAAGESAKVDLCRVTHGPAEGRLVAVKRLHPHLASDPAFVAQFRDEMWMTGALRHPNVVEVVGWGSDDQGLYLAVELVQGVSLARLMKTIFDTGEAFTERMVVFLARQICRGLGTAHALRAPSGEHMNLVHRDLTPGNVLCSFQGDVKITDFGLAKAKQRLTRTLTGMVKGQLEYISPEQATGNNIDARADIFSLGVMLFELFAARRPWVAPNDMELARQIMTAPPADLFKLRPKIDRELVSIVSKCLEKDPKARFQSVAEILARLDEWLSAHGYMEDNEEALGRFVRRNAMRQMAWFERVIASQTPEVKKAKPRPPTFTGGSVVAPLPRDPPKRSDSPPPTERPGTKRSAEAQGPLSTDANELTEDTTAEAKVTPRRLGTLRNAPRIVEGRGTGEGEVDWGEEVPTLVKGTPEQLAMLRQQFKGGKPFDPKLVAPDVAAARPAPLPEAPEDKRVVLPSFATVIEGKLPAGPARREDPPDSEDLDDPTAPIGDMLRKVRAATAARAMPPAPPGQIVPADPSVPLPPITSRSGGSAPPPPPVAEPSGEDRLRSEAERLSIEAMRLADEAKAAYARAERKAALAKATSDAAALAAEALRIGKAQSITDGLRRLEVALAMERSARATEGAAAQTVSAPPPGFAAMAPPPIPPAPQIPALAAPMPSPSAPPIGGPSIPAPPPIPPAPPVPGRSVPPGATRLPDRHALPAPELDADAFTTRLRPRVLGLQTPALIAIGVGVVVILVVVILISIS</sequence>
<feature type="domain" description="Protein kinase" evidence="7">
    <location>
        <begin position="14"/>
        <end position="289"/>
    </location>
</feature>
<evidence type="ECO:0000259" key="7">
    <source>
        <dbReference type="PROSITE" id="PS50011"/>
    </source>
</evidence>
<keyword evidence="6" id="KW-1133">Transmembrane helix</keyword>
<dbReference type="GO" id="GO:0005524">
    <property type="term" value="F:ATP binding"/>
    <property type="evidence" value="ECO:0007669"/>
    <property type="project" value="UniProtKB-KW"/>
</dbReference>
<feature type="transmembrane region" description="Helical" evidence="6">
    <location>
        <begin position="747"/>
        <end position="767"/>
    </location>
</feature>
<feature type="region of interest" description="Disordered" evidence="5">
    <location>
        <begin position="327"/>
        <end position="404"/>
    </location>
</feature>
<organism evidence="8 9">
    <name type="scientific">Polyangium jinanense</name>
    <dbReference type="NCBI Taxonomy" id="2829994"/>
    <lineage>
        <taxon>Bacteria</taxon>
        <taxon>Pseudomonadati</taxon>
        <taxon>Myxococcota</taxon>
        <taxon>Polyangia</taxon>
        <taxon>Polyangiales</taxon>
        <taxon>Polyangiaceae</taxon>
        <taxon>Polyangium</taxon>
    </lineage>
</organism>